<protein>
    <recommendedName>
        <fullName evidence="3">Lipocalin-like domain-containing protein</fullName>
    </recommendedName>
</protein>
<evidence type="ECO:0000313" key="2">
    <source>
        <dbReference type="Proteomes" id="UP001474120"/>
    </source>
</evidence>
<comment type="caution">
    <text evidence="1">The sequence shown here is derived from an EMBL/GenBank/DDBJ whole genome shotgun (WGS) entry which is preliminary data.</text>
</comment>
<dbReference type="RefSeq" id="WP_342159204.1">
    <property type="nucleotide sequence ID" value="NZ_JBCDNA010000001.1"/>
</dbReference>
<keyword evidence="2" id="KW-1185">Reference proteome</keyword>
<proteinExistence type="predicted"/>
<name>A0ABU9L138_9FLAO</name>
<evidence type="ECO:0000313" key="1">
    <source>
        <dbReference type="EMBL" id="MEL4455384.1"/>
    </source>
</evidence>
<organism evidence="1 2">
    <name type="scientific">Lutimonas vermicola</name>
    <dbReference type="NCBI Taxonomy" id="414288"/>
    <lineage>
        <taxon>Bacteria</taxon>
        <taxon>Pseudomonadati</taxon>
        <taxon>Bacteroidota</taxon>
        <taxon>Flavobacteriia</taxon>
        <taxon>Flavobacteriales</taxon>
        <taxon>Flavobacteriaceae</taxon>
        <taxon>Lutimonas</taxon>
    </lineage>
</organism>
<dbReference type="Proteomes" id="UP001474120">
    <property type="component" value="Unassembled WGS sequence"/>
</dbReference>
<dbReference type="EMBL" id="JBCDNA010000001">
    <property type="protein sequence ID" value="MEL4455384.1"/>
    <property type="molecule type" value="Genomic_DNA"/>
</dbReference>
<gene>
    <name evidence="1" type="ORF">AABB81_05715</name>
</gene>
<dbReference type="Gene3D" id="2.40.128.490">
    <property type="entry name" value="Uncharacterised protein PF14869, DUF4488"/>
    <property type="match status" value="1"/>
</dbReference>
<accession>A0ABU9L138</accession>
<sequence length="154" mass="17486">MKPIVIMLLAIFLLPSCSDNNEETKHLKPKIINPIEGSWKLVYAHILEKDSLQVKDLSKTDFIKIINATHFAFFNQEEGTSENFMAGGGSYTFNGSDYAETLEFINAPDYRGHVFPFKAEIKGDSLIQQGHEKLEAAGLDRYILEKYVRIKSKN</sequence>
<evidence type="ECO:0008006" key="3">
    <source>
        <dbReference type="Google" id="ProtNLM"/>
    </source>
</evidence>
<reference evidence="1 2" key="1">
    <citation type="submission" date="2024-04" db="EMBL/GenBank/DDBJ databases">
        <title>whole genome sequencing of Lutimonas vermicola strain IMCC1616.</title>
        <authorList>
            <person name="Bae S.S."/>
        </authorList>
    </citation>
    <scope>NUCLEOTIDE SEQUENCE [LARGE SCALE GENOMIC DNA]</scope>
    <source>
        <strain evidence="1 2">IMCC1616</strain>
    </source>
</reference>